<dbReference type="InterPro" id="IPR001845">
    <property type="entry name" value="HTH_ArsR_DNA-bd_dom"/>
</dbReference>
<accession>H1KRE3</accession>
<evidence type="ECO:0000313" key="3">
    <source>
        <dbReference type="Proteomes" id="UP000004382"/>
    </source>
</evidence>
<gene>
    <name evidence="2" type="ORF">MetexDRAFT_5206</name>
</gene>
<comment type="caution">
    <text evidence="2">The sequence shown here is derived from an EMBL/GenBank/DDBJ whole genome shotgun (WGS) entry which is preliminary data.</text>
</comment>
<dbReference type="PRINTS" id="PR00778">
    <property type="entry name" value="HTHARSR"/>
</dbReference>
<dbReference type="InterPro" id="IPR036388">
    <property type="entry name" value="WH-like_DNA-bd_sf"/>
</dbReference>
<evidence type="ECO:0000259" key="1">
    <source>
        <dbReference type="PROSITE" id="PS50987"/>
    </source>
</evidence>
<dbReference type="Proteomes" id="UP000004382">
    <property type="component" value="Unassembled WGS sequence"/>
</dbReference>
<evidence type="ECO:0000313" key="2">
    <source>
        <dbReference type="EMBL" id="EHP89904.1"/>
    </source>
</evidence>
<dbReference type="Pfam" id="PF12840">
    <property type="entry name" value="HTH_20"/>
    <property type="match status" value="1"/>
</dbReference>
<dbReference type="PANTHER" id="PTHR38600:SF2">
    <property type="entry name" value="SLL0088 PROTEIN"/>
    <property type="match status" value="1"/>
</dbReference>
<feature type="domain" description="HTH arsR-type" evidence="1">
    <location>
        <begin position="5"/>
        <end position="99"/>
    </location>
</feature>
<proteinExistence type="predicted"/>
<dbReference type="SMART" id="SM00418">
    <property type="entry name" value="HTH_ARSR"/>
    <property type="match status" value="1"/>
</dbReference>
<dbReference type="GO" id="GO:0003700">
    <property type="term" value="F:DNA-binding transcription factor activity"/>
    <property type="evidence" value="ECO:0007669"/>
    <property type="project" value="InterPro"/>
</dbReference>
<dbReference type="EMBL" id="AGJK01000232">
    <property type="protein sequence ID" value="EHP89904.1"/>
    <property type="molecule type" value="Genomic_DNA"/>
</dbReference>
<dbReference type="RefSeq" id="WP_003604889.1">
    <property type="nucleotide sequence ID" value="NZ_AGJK01000232.1"/>
</dbReference>
<dbReference type="PATRIC" id="fig|882800.3.peg.5082"/>
<dbReference type="NCBIfam" id="NF033788">
    <property type="entry name" value="HTH_metalloreg"/>
    <property type="match status" value="1"/>
</dbReference>
<dbReference type="Gene3D" id="1.10.10.10">
    <property type="entry name" value="Winged helix-like DNA-binding domain superfamily/Winged helix DNA-binding domain"/>
    <property type="match status" value="1"/>
</dbReference>
<dbReference type="PROSITE" id="PS50987">
    <property type="entry name" value="HTH_ARSR_2"/>
    <property type="match status" value="1"/>
</dbReference>
<dbReference type="AlphaFoldDB" id="H1KRE3"/>
<name>H1KRE3_METEX</name>
<dbReference type="InterPro" id="IPR036390">
    <property type="entry name" value="WH_DNA-bd_sf"/>
</dbReference>
<dbReference type="PANTHER" id="PTHR38600">
    <property type="entry name" value="TRANSCRIPTIONAL REGULATORY PROTEIN"/>
    <property type="match status" value="1"/>
</dbReference>
<protein>
    <submittedName>
        <fullName evidence="2">Regulatory protein ArsR</fullName>
    </submittedName>
</protein>
<organism evidence="2 3">
    <name type="scientific">Methylorubrum extorquens DSM 13060</name>
    <dbReference type="NCBI Taxonomy" id="882800"/>
    <lineage>
        <taxon>Bacteria</taxon>
        <taxon>Pseudomonadati</taxon>
        <taxon>Pseudomonadota</taxon>
        <taxon>Alphaproteobacteria</taxon>
        <taxon>Hyphomicrobiales</taxon>
        <taxon>Methylobacteriaceae</taxon>
        <taxon>Methylorubrum</taxon>
    </lineage>
</organism>
<dbReference type="CDD" id="cd00090">
    <property type="entry name" value="HTH_ARSR"/>
    <property type="match status" value="1"/>
</dbReference>
<reference evidence="2 3" key="1">
    <citation type="submission" date="2011-09" db="EMBL/GenBank/DDBJ databases">
        <title>The draft genome of Methylobacterium extorquens DSM 13060.</title>
        <authorList>
            <consortium name="US DOE Joint Genome Institute (JGI-PGF)"/>
            <person name="Lucas S."/>
            <person name="Han J."/>
            <person name="Lapidus A."/>
            <person name="Cheng J.-F."/>
            <person name="Goodwin L."/>
            <person name="Pitluck S."/>
            <person name="Peters L."/>
            <person name="Land M.L."/>
            <person name="Hauser L."/>
            <person name="Koskimaki J."/>
            <person name="Halonen O."/>
            <person name="Pirttila A."/>
            <person name="Frank C."/>
            <person name="Woyke T.J."/>
        </authorList>
    </citation>
    <scope>NUCLEOTIDE SEQUENCE [LARGE SCALE GENOMIC DNA]</scope>
    <source>
        <strain evidence="2 3">DSM 13060</strain>
    </source>
</reference>
<dbReference type="SUPFAM" id="SSF46785">
    <property type="entry name" value="Winged helix' DNA-binding domain"/>
    <property type="match status" value="1"/>
</dbReference>
<sequence>MINHMVEHLPPTLDSVFHALADQTRRAMVDQLASGERTVSELAAPYAMSLAAASKHVRVLEEAGLLNRTVEGRVHRCSLERQPLVQALSWLRTYTDFWDQRLDALEDLLNAEDDDERH</sequence>
<dbReference type="InterPro" id="IPR011991">
    <property type="entry name" value="ArsR-like_HTH"/>
</dbReference>